<keyword evidence="2" id="KW-0812">Transmembrane</keyword>
<evidence type="ECO:0000313" key="5">
    <source>
        <dbReference type="EMBL" id="MBE1506667.1"/>
    </source>
</evidence>
<dbReference type="Proteomes" id="UP000620262">
    <property type="component" value="Unassembled WGS sequence"/>
</dbReference>
<dbReference type="InterPro" id="IPR036019">
    <property type="entry name" value="MscL_channel"/>
</dbReference>
<keyword evidence="6" id="KW-1185">Reference proteome</keyword>
<dbReference type="InterPro" id="IPR019823">
    <property type="entry name" value="Mechanosensitive_channel_CS"/>
</dbReference>
<evidence type="ECO:0000256" key="4">
    <source>
        <dbReference type="ARBA" id="ARBA00023136"/>
    </source>
</evidence>
<organism evidence="5 6">
    <name type="scientific">Rhizobium viscosum</name>
    <name type="common">Arthrobacter viscosus</name>
    <dbReference type="NCBI Taxonomy" id="1673"/>
    <lineage>
        <taxon>Bacteria</taxon>
        <taxon>Pseudomonadati</taxon>
        <taxon>Pseudomonadota</taxon>
        <taxon>Alphaproteobacteria</taxon>
        <taxon>Hyphomicrobiales</taxon>
        <taxon>Rhizobiaceae</taxon>
        <taxon>Rhizobium/Agrobacterium group</taxon>
        <taxon>Rhizobium</taxon>
    </lineage>
</organism>
<dbReference type="PANTHER" id="PTHR30266">
    <property type="entry name" value="MECHANOSENSITIVE CHANNEL MSCL"/>
    <property type="match status" value="1"/>
</dbReference>
<comment type="caution">
    <text evidence="5">The sequence shown here is derived from an EMBL/GenBank/DDBJ whole genome shotgun (WGS) entry which is preliminary data.</text>
</comment>
<evidence type="ECO:0000256" key="2">
    <source>
        <dbReference type="ARBA" id="ARBA00022692"/>
    </source>
</evidence>
<accession>A0ABR9ITZ3</accession>
<evidence type="ECO:0000256" key="3">
    <source>
        <dbReference type="ARBA" id="ARBA00022989"/>
    </source>
</evidence>
<dbReference type="PANTHER" id="PTHR30266:SF2">
    <property type="entry name" value="LARGE-CONDUCTANCE MECHANOSENSITIVE CHANNEL"/>
    <property type="match status" value="1"/>
</dbReference>
<evidence type="ECO:0000313" key="6">
    <source>
        <dbReference type="Proteomes" id="UP000620262"/>
    </source>
</evidence>
<proteinExistence type="predicted"/>
<comment type="subcellular location">
    <subcellularLocation>
        <location evidence="1">Membrane</location>
        <topology evidence="1">Multi-pass membrane protein</topology>
    </subcellularLocation>
</comment>
<gene>
    <name evidence="5" type="ORF">H4W29_003848</name>
</gene>
<keyword evidence="4" id="KW-0472">Membrane</keyword>
<dbReference type="PROSITE" id="PS01327">
    <property type="entry name" value="MSCL"/>
    <property type="match status" value="1"/>
</dbReference>
<keyword evidence="3" id="KW-1133">Transmembrane helix</keyword>
<dbReference type="Pfam" id="PF01741">
    <property type="entry name" value="MscL"/>
    <property type="match status" value="1"/>
</dbReference>
<name>A0ABR9ITZ3_RHIVS</name>
<dbReference type="SUPFAM" id="SSF81330">
    <property type="entry name" value="Gated mechanosensitive channel"/>
    <property type="match status" value="1"/>
</dbReference>
<evidence type="ECO:0000256" key="1">
    <source>
        <dbReference type="ARBA" id="ARBA00004141"/>
    </source>
</evidence>
<dbReference type="EMBL" id="JADBEC010000001">
    <property type="protein sequence ID" value="MBE1506667.1"/>
    <property type="molecule type" value="Genomic_DNA"/>
</dbReference>
<protein>
    <submittedName>
        <fullName evidence="5">Large conductance mechanosensitive channel protein</fullName>
    </submittedName>
</protein>
<dbReference type="InterPro" id="IPR037673">
    <property type="entry name" value="MSC/AndL"/>
</dbReference>
<dbReference type="Gene3D" id="1.10.1200.120">
    <property type="entry name" value="Large-conductance mechanosensitive channel, MscL, domain 1"/>
    <property type="match status" value="1"/>
</dbReference>
<sequence length="131" mass="14036">MFEGNKISVISEFQSLIAKGNVMDLAVGVIIGGIVKSLTDNLIMPVVGAIFGGFDFSNYFFPLSSAVHAQTLAAARGEGAVFAVVNRAALQSARTVSMFGRKLNRKASAGCTRQQVRARSSNQVFFVTETW</sequence>
<reference evidence="5 6" key="1">
    <citation type="submission" date="2020-10" db="EMBL/GenBank/DDBJ databases">
        <title>Sequencing the genomes of 1000 actinobacteria strains.</title>
        <authorList>
            <person name="Klenk H.-P."/>
        </authorList>
    </citation>
    <scope>NUCLEOTIDE SEQUENCE [LARGE SCALE GENOMIC DNA]</scope>
    <source>
        <strain evidence="5 6">DSM 7307</strain>
    </source>
</reference>